<proteinExistence type="predicted"/>
<comment type="caution">
    <text evidence="1">The sequence shown here is derived from an EMBL/GenBank/DDBJ whole genome shotgun (WGS) entry which is preliminary data.</text>
</comment>
<protein>
    <submittedName>
        <fullName evidence="1">Uncharacterized protein</fullName>
    </submittedName>
</protein>
<evidence type="ECO:0000313" key="2">
    <source>
        <dbReference type="Proteomes" id="UP000827986"/>
    </source>
</evidence>
<evidence type="ECO:0000313" key="1">
    <source>
        <dbReference type="EMBL" id="KAH1174267.1"/>
    </source>
</evidence>
<gene>
    <name evidence="1" type="ORF">KIL84_002411</name>
</gene>
<dbReference type="Proteomes" id="UP000827986">
    <property type="component" value="Unassembled WGS sequence"/>
</dbReference>
<dbReference type="EMBL" id="JAHDVG010000480">
    <property type="protein sequence ID" value="KAH1174267.1"/>
    <property type="molecule type" value="Genomic_DNA"/>
</dbReference>
<keyword evidence="2" id="KW-1185">Reference proteome</keyword>
<name>A0A9D4AS96_9SAUR</name>
<dbReference type="AlphaFoldDB" id="A0A9D4AS96"/>
<accession>A0A9D4AS96</accession>
<sequence>MCDLGTERPQPGLHAAGAIRCNEGISAPACPRRTLWLVPRGLEKQNWWPGYLLRVWPSLQAQRLQKPALPYPQAQHPGHLDTNSWGQGLFLALQNQPGTGWTLLLLGHQQNSSPRAIPELPTSNTQRLQRGATRPANPFLVVLVHATEKGQQGAQPRGAGSAGSYVSSGPLCGGGLSHAGWSQPLPRGAPKLETLQTRLGGAQAEPKVTPLICGI</sequence>
<organism evidence="1 2">
    <name type="scientific">Mauremys mutica</name>
    <name type="common">yellowpond turtle</name>
    <dbReference type="NCBI Taxonomy" id="74926"/>
    <lineage>
        <taxon>Eukaryota</taxon>
        <taxon>Metazoa</taxon>
        <taxon>Chordata</taxon>
        <taxon>Craniata</taxon>
        <taxon>Vertebrata</taxon>
        <taxon>Euteleostomi</taxon>
        <taxon>Archelosauria</taxon>
        <taxon>Testudinata</taxon>
        <taxon>Testudines</taxon>
        <taxon>Cryptodira</taxon>
        <taxon>Durocryptodira</taxon>
        <taxon>Testudinoidea</taxon>
        <taxon>Geoemydidae</taxon>
        <taxon>Geoemydinae</taxon>
        <taxon>Mauremys</taxon>
    </lineage>
</organism>
<reference evidence="1" key="1">
    <citation type="submission" date="2021-09" db="EMBL/GenBank/DDBJ databases">
        <title>The genome of Mauremys mutica provides insights into the evolution of semi-aquatic lifestyle.</title>
        <authorList>
            <person name="Gong S."/>
            <person name="Gao Y."/>
        </authorList>
    </citation>
    <scope>NUCLEOTIDE SEQUENCE</scope>
    <source>
        <strain evidence="1">MM-2020</strain>
        <tissue evidence="1">Muscle</tissue>
    </source>
</reference>